<evidence type="ECO:0000256" key="1">
    <source>
        <dbReference type="SAM" id="SignalP"/>
    </source>
</evidence>
<gene>
    <name evidence="2" type="ORF">BO71DRAFT_404101</name>
</gene>
<sequence>GNGCRLLYFISFLGWSVVRELATLCRGCSPQIRGRVSNHYRHHPLLSCDRGALSPKYHARKDSQPEDSASILVQGPEYLPRPDVPTYELTTPKSYRYKHNLPSSTG</sequence>
<reference evidence="2 3" key="1">
    <citation type="submission" date="2018-02" db="EMBL/GenBank/DDBJ databases">
        <title>The genomes of Aspergillus section Nigri reveals drivers in fungal speciation.</title>
        <authorList>
            <consortium name="DOE Joint Genome Institute"/>
            <person name="Vesth T.C."/>
            <person name="Nybo J."/>
            <person name="Theobald S."/>
            <person name="Brandl J."/>
            <person name="Frisvad J.C."/>
            <person name="Nielsen K.F."/>
            <person name="Lyhne E.K."/>
            <person name="Kogle M.E."/>
            <person name="Kuo A."/>
            <person name="Riley R."/>
            <person name="Clum A."/>
            <person name="Nolan M."/>
            <person name="Lipzen A."/>
            <person name="Salamov A."/>
            <person name="Henrissat B."/>
            <person name="Wiebenga A."/>
            <person name="De vries R.P."/>
            <person name="Grigoriev I.V."/>
            <person name="Mortensen U.H."/>
            <person name="Andersen M.R."/>
            <person name="Baker S.E."/>
        </authorList>
    </citation>
    <scope>NUCLEOTIDE SEQUENCE [LARGE SCALE GENOMIC DNA]</scope>
    <source>
        <strain evidence="2 3">CBS 707.79</strain>
    </source>
</reference>
<dbReference type="EMBL" id="KZ826124">
    <property type="protein sequence ID" value="PYH88122.1"/>
    <property type="molecule type" value="Genomic_DNA"/>
</dbReference>
<name>A0A319EAL4_9EURO</name>
<feature type="non-terminal residue" evidence="2">
    <location>
        <position position="1"/>
    </location>
</feature>
<feature type="chain" id="PRO_5016444356" evidence="1">
    <location>
        <begin position="28"/>
        <end position="106"/>
    </location>
</feature>
<dbReference type="VEuPathDB" id="FungiDB:BO71DRAFT_404101"/>
<dbReference type="AlphaFoldDB" id="A0A319EAL4"/>
<organism evidence="2 3">
    <name type="scientific">Aspergillus ellipticus CBS 707.79</name>
    <dbReference type="NCBI Taxonomy" id="1448320"/>
    <lineage>
        <taxon>Eukaryota</taxon>
        <taxon>Fungi</taxon>
        <taxon>Dikarya</taxon>
        <taxon>Ascomycota</taxon>
        <taxon>Pezizomycotina</taxon>
        <taxon>Eurotiomycetes</taxon>
        <taxon>Eurotiomycetidae</taxon>
        <taxon>Eurotiales</taxon>
        <taxon>Aspergillaceae</taxon>
        <taxon>Aspergillus</taxon>
        <taxon>Aspergillus subgen. Circumdati</taxon>
    </lineage>
</organism>
<keyword evidence="3" id="KW-1185">Reference proteome</keyword>
<protein>
    <submittedName>
        <fullName evidence="2">Uncharacterized protein</fullName>
    </submittedName>
</protein>
<proteinExistence type="predicted"/>
<feature type="signal peptide" evidence="1">
    <location>
        <begin position="1"/>
        <end position="27"/>
    </location>
</feature>
<keyword evidence="1" id="KW-0732">Signal</keyword>
<evidence type="ECO:0000313" key="3">
    <source>
        <dbReference type="Proteomes" id="UP000247810"/>
    </source>
</evidence>
<accession>A0A319EAL4</accession>
<evidence type="ECO:0000313" key="2">
    <source>
        <dbReference type="EMBL" id="PYH88122.1"/>
    </source>
</evidence>
<dbReference type="Proteomes" id="UP000247810">
    <property type="component" value="Unassembled WGS sequence"/>
</dbReference>